<gene>
    <name evidence="3" type="ORF">HX788_25300</name>
    <name evidence="4" type="ORF">HX795_21445</name>
</gene>
<dbReference type="Gene3D" id="1.10.150.130">
    <property type="match status" value="1"/>
</dbReference>
<comment type="caution">
    <text evidence="3">The sequence shown here is derived from an EMBL/GenBank/DDBJ whole genome shotgun (WGS) entry which is preliminary data.</text>
</comment>
<dbReference type="AlphaFoldDB" id="A0A7Y8E9I2"/>
<reference evidence="5 6" key="1">
    <citation type="submission" date="2020-04" db="EMBL/GenBank/DDBJ databases">
        <title>Molecular characterization of pseudomonads from Agaricus bisporus reveal novel blotch 2 pathogens in Western Europe.</title>
        <authorList>
            <person name="Taparia T."/>
            <person name="Krijger M."/>
            <person name="Haynes E."/>
            <person name="Elpinstone J.G."/>
            <person name="Noble R."/>
            <person name="Van Der Wolf J."/>
        </authorList>
    </citation>
    <scope>NUCLEOTIDE SEQUENCE [LARGE SCALE GENOMIC DNA]</scope>
    <source>
        <strain evidence="4 6">K6002</strain>
        <strain evidence="3 5">K7002</strain>
    </source>
</reference>
<evidence type="ECO:0000256" key="1">
    <source>
        <dbReference type="ARBA" id="ARBA00023125"/>
    </source>
</evidence>
<sequence>MDKTRLREQFLNVIGVNHYSIRTEKTYWYWIRYFLRYHRRRHPLEMGPAEVSEFLTWLALSLHPFHLGAGSKELFNSTLLPNGFKSSVNVHSRPEADIQSLFVSPFNEAKHHTASD</sequence>
<dbReference type="Pfam" id="PF13495">
    <property type="entry name" value="Phage_int_SAM_4"/>
    <property type="match status" value="1"/>
</dbReference>
<accession>A0A7Y8E9I2</accession>
<dbReference type="Proteomes" id="UP000563268">
    <property type="component" value="Unassembled WGS sequence"/>
</dbReference>
<evidence type="ECO:0000259" key="2">
    <source>
        <dbReference type="Pfam" id="PF13495"/>
    </source>
</evidence>
<proteinExistence type="predicted"/>
<dbReference type="EMBL" id="JACARL010000131">
    <property type="protein sequence ID" value="NWE84677.1"/>
    <property type="molecule type" value="Genomic_DNA"/>
</dbReference>
<organism evidence="3 5">
    <name type="scientific">Pseudomonas edaphica</name>
    <dbReference type="NCBI Taxonomy" id="2006980"/>
    <lineage>
        <taxon>Bacteria</taxon>
        <taxon>Pseudomonadati</taxon>
        <taxon>Pseudomonadota</taxon>
        <taxon>Gammaproteobacteria</taxon>
        <taxon>Pseudomonadales</taxon>
        <taxon>Pseudomonadaceae</taxon>
        <taxon>Pseudomonas</taxon>
    </lineage>
</organism>
<evidence type="ECO:0000313" key="5">
    <source>
        <dbReference type="Proteomes" id="UP000563268"/>
    </source>
</evidence>
<evidence type="ECO:0000313" key="3">
    <source>
        <dbReference type="EMBL" id="NWE10422.1"/>
    </source>
</evidence>
<dbReference type="InterPro" id="IPR010998">
    <property type="entry name" value="Integrase_recombinase_N"/>
</dbReference>
<name>A0A7Y8E9I2_9PSED</name>
<evidence type="ECO:0000313" key="4">
    <source>
        <dbReference type="EMBL" id="NWE84677.1"/>
    </source>
</evidence>
<dbReference type="GO" id="GO:0003677">
    <property type="term" value="F:DNA binding"/>
    <property type="evidence" value="ECO:0007669"/>
    <property type="project" value="UniProtKB-KW"/>
</dbReference>
<dbReference type="Proteomes" id="UP000590218">
    <property type="component" value="Unassembled WGS sequence"/>
</dbReference>
<keyword evidence="1" id="KW-0238">DNA-binding</keyword>
<dbReference type="InterPro" id="IPR004107">
    <property type="entry name" value="Integrase_SAM-like_N"/>
</dbReference>
<dbReference type="EMBL" id="JACARM010000053">
    <property type="protein sequence ID" value="NWE10422.1"/>
    <property type="molecule type" value="Genomic_DNA"/>
</dbReference>
<protein>
    <submittedName>
        <fullName evidence="3">Phage integrase N-terminal SAM-like domain-containing protein</fullName>
    </submittedName>
</protein>
<feature type="domain" description="Integrase SAM-like N-terminal" evidence="2">
    <location>
        <begin position="6"/>
        <end position="59"/>
    </location>
</feature>
<dbReference type="GO" id="GO:0015074">
    <property type="term" value="P:DNA integration"/>
    <property type="evidence" value="ECO:0007669"/>
    <property type="project" value="InterPro"/>
</dbReference>
<evidence type="ECO:0000313" key="6">
    <source>
        <dbReference type="Proteomes" id="UP000590218"/>
    </source>
</evidence>